<name>A0A8S5N218_9CAUD</name>
<dbReference type="EMBL" id="BK015041">
    <property type="protein sequence ID" value="DAD88476.1"/>
    <property type="molecule type" value="Genomic_DNA"/>
</dbReference>
<organism evidence="1">
    <name type="scientific">Podoviridae sp. cttxo15</name>
    <dbReference type="NCBI Taxonomy" id="2826584"/>
    <lineage>
        <taxon>Viruses</taxon>
        <taxon>Duplodnaviria</taxon>
        <taxon>Heunggongvirae</taxon>
        <taxon>Uroviricota</taxon>
        <taxon>Caudoviricetes</taxon>
    </lineage>
</organism>
<sequence>MSMYEEQIDGKIEIFVKIDNYKKQGEKWIGTYATYAYSPKGNYDSGNIKSTPIIETLEHLPLFLFNSENIEDDMLEGEELKDQKGSGLLKMFFAESDYGDIIDIVQDINDRQSQISVEFIKHLGSKISLPKSYFETMQNLKMGDLIKNKGKEILKEVNTSIDNFDYITHGDGESPAQYITKDAGMLEKAFTKIERDIRAISTFTAVPVYMLGLETASGNRHVGTDEKDSEAFLQKIKRRRSVAYASFQKLFAYIAWILGSEYHLPTIKYPKLPNGELESKVSIAAQMKENGFLSQKSLVKFVNNFDDAEYDEEKAQMDKELTDEYAIQGKYPTLDPNDEEE</sequence>
<proteinExistence type="predicted"/>
<reference evidence="1" key="1">
    <citation type="journal article" date="2021" name="Proc. Natl. Acad. Sci. U.S.A.">
        <title>A Catalog of Tens of Thousands of Viruses from Human Metagenomes Reveals Hidden Associations with Chronic Diseases.</title>
        <authorList>
            <person name="Tisza M.J."/>
            <person name="Buck C.B."/>
        </authorList>
    </citation>
    <scope>NUCLEOTIDE SEQUENCE</scope>
    <source>
        <strain evidence="1">Cttxo15</strain>
    </source>
</reference>
<protein>
    <submittedName>
        <fullName evidence="1">Portal protein</fullName>
    </submittedName>
</protein>
<evidence type="ECO:0000313" key="1">
    <source>
        <dbReference type="EMBL" id="DAD88476.1"/>
    </source>
</evidence>
<accession>A0A8S5N218</accession>